<evidence type="ECO:0000313" key="5">
    <source>
        <dbReference type="EMBL" id="TFB80764.1"/>
    </source>
</evidence>
<dbReference type="PANTHER" id="PTHR45947:SF3">
    <property type="entry name" value="SULFOQUINOVOSYL TRANSFERASE SQD2"/>
    <property type="match status" value="1"/>
</dbReference>
<keyword evidence="2" id="KW-0328">Glycosyltransferase</keyword>
<sequence length="381" mass="40822">MATRVYEPEAAAAAYRLGNLTRALERLGYRVTVLTTKSPGARRSSTRVRRWPVLRDRSGAVRGYLQYLSFDVPLLFRLLFGPRADVVVAEPPPTTGVVTRIACAMRRVPYVYFSADVMSSALTAVKVSGIVRRAVTAMERWALRGAAEILAISDGVRNELEQLGTDPAKISVIGTGIDTALFSPDGEAEDAEPPYFLYAGTMSEFQGAAVFVDAFELVAAEHPDARLVMFGGGVDIDLLTAKAAPLGNRVAFPGFVDAEVVARWTRGATASLASVRPGQGYDFAFPTKTLASVSCGTPVVFAGVGPLRELVTDHNLGWSVDWDARQVAGAMLDALRAPRRRLGRSTLDWLDANYSLRGAADRGAAAVDAVVGLRSTVPSDN</sequence>
<keyword evidence="6" id="KW-1185">Reference proteome</keyword>
<dbReference type="InterPro" id="IPR028098">
    <property type="entry name" value="Glyco_trans_4-like_N"/>
</dbReference>
<evidence type="ECO:0000256" key="2">
    <source>
        <dbReference type="ARBA" id="ARBA00022676"/>
    </source>
</evidence>
<comment type="caution">
    <text evidence="5">The sequence shown here is derived from an EMBL/GenBank/DDBJ whole genome shotgun (WGS) entry which is preliminary data.</text>
</comment>
<dbReference type="CDD" id="cd03794">
    <property type="entry name" value="GT4_WbuB-like"/>
    <property type="match status" value="1"/>
</dbReference>
<dbReference type="Pfam" id="PF13692">
    <property type="entry name" value="Glyco_trans_1_4"/>
    <property type="match status" value="1"/>
</dbReference>
<dbReference type="Proteomes" id="UP000298488">
    <property type="component" value="Unassembled WGS sequence"/>
</dbReference>
<accession>A0A4R8VBV6</accession>
<dbReference type="SUPFAM" id="SSF53756">
    <property type="entry name" value="UDP-Glycosyltransferase/glycogen phosphorylase"/>
    <property type="match status" value="1"/>
</dbReference>
<dbReference type="PANTHER" id="PTHR45947">
    <property type="entry name" value="SULFOQUINOVOSYL TRANSFERASE SQD2"/>
    <property type="match status" value="1"/>
</dbReference>
<keyword evidence="3 5" id="KW-0808">Transferase</keyword>
<dbReference type="Pfam" id="PF13579">
    <property type="entry name" value="Glyco_trans_4_4"/>
    <property type="match status" value="1"/>
</dbReference>
<organism evidence="5 6">
    <name type="scientific">Terrimesophilobacter mesophilus</name>
    <dbReference type="NCBI Taxonomy" id="433647"/>
    <lineage>
        <taxon>Bacteria</taxon>
        <taxon>Bacillati</taxon>
        <taxon>Actinomycetota</taxon>
        <taxon>Actinomycetes</taxon>
        <taxon>Micrococcales</taxon>
        <taxon>Microbacteriaceae</taxon>
        <taxon>Terrimesophilobacter</taxon>
    </lineage>
</organism>
<reference evidence="5 6" key="1">
    <citation type="submission" date="2019-03" db="EMBL/GenBank/DDBJ databases">
        <title>Genomics of glacier-inhabiting Cryobacterium strains.</title>
        <authorList>
            <person name="Liu Q."/>
            <person name="Xin Y.-H."/>
        </authorList>
    </citation>
    <scope>NUCLEOTIDE SEQUENCE [LARGE SCALE GENOMIC DNA]</scope>
    <source>
        <strain evidence="5 6">CGMCC 1.10440</strain>
    </source>
</reference>
<dbReference type="GO" id="GO:1901137">
    <property type="term" value="P:carbohydrate derivative biosynthetic process"/>
    <property type="evidence" value="ECO:0007669"/>
    <property type="project" value="UniProtKB-ARBA"/>
</dbReference>
<gene>
    <name evidence="5" type="ORF">E3N84_05030</name>
</gene>
<evidence type="ECO:0000256" key="1">
    <source>
        <dbReference type="ARBA" id="ARBA00021292"/>
    </source>
</evidence>
<dbReference type="InterPro" id="IPR050194">
    <property type="entry name" value="Glycosyltransferase_grp1"/>
</dbReference>
<evidence type="ECO:0000259" key="4">
    <source>
        <dbReference type="Pfam" id="PF13579"/>
    </source>
</evidence>
<name>A0A4R8VBV6_9MICO</name>
<dbReference type="AlphaFoldDB" id="A0A4R8VBV6"/>
<protein>
    <recommendedName>
        <fullName evidence="1">D-inositol 3-phosphate glycosyltransferase</fullName>
    </recommendedName>
</protein>
<evidence type="ECO:0000313" key="6">
    <source>
        <dbReference type="Proteomes" id="UP000298488"/>
    </source>
</evidence>
<dbReference type="EMBL" id="SOFI01000003">
    <property type="protein sequence ID" value="TFB80764.1"/>
    <property type="molecule type" value="Genomic_DNA"/>
</dbReference>
<dbReference type="OrthoDB" id="3657271at2"/>
<feature type="domain" description="Glycosyltransferase subfamily 4-like N-terminal" evidence="4">
    <location>
        <begin position="14"/>
        <end position="176"/>
    </location>
</feature>
<dbReference type="Gene3D" id="3.40.50.2000">
    <property type="entry name" value="Glycogen Phosphorylase B"/>
    <property type="match status" value="2"/>
</dbReference>
<proteinExistence type="predicted"/>
<dbReference type="GO" id="GO:0016758">
    <property type="term" value="F:hexosyltransferase activity"/>
    <property type="evidence" value="ECO:0007669"/>
    <property type="project" value="TreeGrafter"/>
</dbReference>
<evidence type="ECO:0000256" key="3">
    <source>
        <dbReference type="ARBA" id="ARBA00022679"/>
    </source>
</evidence>